<dbReference type="AlphaFoldDB" id="A0A9W8GMV0"/>
<name>A0A9W8GMV0_9FUNG</name>
<comment type="caution">
    <text evidence="1">The sequence shown here is derived from an EMBL/GenBank/DDBJ whole genome shotgun (WGS) entry which is preliminary data.</text>
</comment>
<accession>A0A9W8GMV0</accession>
<reference evidence="1" key="1">
    <citation type="submission" date="2022-07" db="EMBL/GenBank/DDBJ databases">
        <title>Phylogenomic reconstructions and comparative analyses of Kickxellomycotina fungi.</title>
        <authorList>
            <person name="Reynolds N.K."/>
            <person name="Stajich J.E."/>
            <person name="Barry K."/>
            <person name="Grigoriev I.V."/>
            <person name="Crous P."/>
            <person name="Smith M.E."/>
        </authorList>
    </citation>
    <scope>NUCLEOTIDE SEQUENCE</scope>
    <source>
        <strain evidence="1">CBS 109367</strain>
    </source>
</reference>
<evidence type="ECO:0000313" key="2">
    <source>
        <dbReference type="Proteomes" id="UP001151516"/>
    </source>
</evidence>
<dbReference type="EMBL" id="JANBTX010000024">
    <property type="protein sequence ID" value="KAJ2689537.1"/>
    <property type="molecule type" value="Genomic_DNA"/>
</dbReference>
<sequence length="146" mass="16408">MLNNNIRLSSIDSLHASGTFFETEACLPKTRVELRMIKASAAIRMEPKWAEHLNDESKCQEWETHVKNTFNLTDDEVRYIFEELKYYALLKENGVNGEEPAAIDKAWLCDSASDSVLAKELKLNARALEGKAMTTSSAEGQVLVDP</sequence>
<organism evidence="1 2">
    <name type="scientific">Coemansia spiralis</name>
    <dbReference type="NCBI Taxonomy" id="417178"/>
    <lineage>
        <taxon>Eukaryota</taxon>
        <taxon>Fungi</taxon>
        <taxon>Fungi incertae sedis</taxon>
        <taxon>Zoopagomycota</taxon>
        <taxon>Kickxellomycotina</taxon>
        <taxon>Kickxellomycetes</taxon>
        <taxon>Kickxellales</taxon>
        <taxon>Kickxellaceae</taxon>
        <taxon>Coemansia</taxon>
    </lineage>
</organism>
<dbReference type="OrthoDB" id="415532at2759"/>
<protein>
    <submittedName>
        <fullName evidence="1">Uncharacterized protein</fullName>
    </submittedName>
</protein>
<gene>
    <name evidence="1" type="ORF">IWW39_001449</name>
</gene>
<keyword evidence="2" id="KW-1185">Reference proteome</keyword>
<proteinExistence type="predicted"/>
<dbReference type="Proteomes" id="UP001151516">
    <property type="component" value="Unassembled WGS sequence"/>
</dbReference>
<feature type="non-terminal residue" evidence="1">
    <location>
        <position position="146"/>
    </location>
</feature>
<evidence type="ECO:0000313" key="1">
    <source>
        <dbReference type="EMBL" id="KAJ2689537.1"/>
    </source>
</evidence>